<sequence>MTAKPTQDHPCITEARDA</sequence>
<accession>A0A1C9M2C6</accession>
<dbReference type="EMBL" id="KX702319">
    <property type="protein sequence ID" value="AOQ29357.1"/>
    <property type="molecule type" value="Genomic_DNA"/>
</dbReference>
<gene>
    <name evidence="1" type="ORF">SEA_PINKMAN_62</name>
</gene>
<organism evidence="1 2">
    <name type="scientific">Mycobacterium phage Pinkman</name>
    <dbReference type="NCBI Taxonomy" id="1897426"/>
    <lineage>
        <taxon>Viruses</taxon>
        <taxon>Duplodnaviria</taxon>
        <taxon>Heunggongvirae</taxon>
        <taxon>Uroviricota</taxon>
        <taxon>Caudoviricetes</taxon>
        <taxon>Bclasvirinae</taxon>
        <taxon>Pegunavirus</taxon>
        <taxon>Pegunavirus oline</taxon>
    </lineage>
</organism>
<dbReference type="Proteomes" id="UP000229304">
    <property type="component" value="Segment"/>
</dbReference>
<proteinExistence type="predicted"/>
<evidence type="ECO:0000313" key="2">
    <source>
        <dbReference type="Proteomes" id="UP000229304"/>
    </source>
</evidence>
<protein>
    <submittedName>
        <fullName evidence="1">Uncharacterized protein</fullName>
    </submittedName>
</protein>
<evidence type="ECO:0000313" key="1">
    <source>
        <dbReference type="EMBL" id="AOQ29357.1"/>
    </source>
</evidence>
<reference evidence="1 2" key="1">
    <citation type="submission" date="2016-08" db="EMBL/GenBank/DDBJ databases">
        <authorList>
            <person name="Flickinger H."/>
            <person name="Loeb A."/>
            <person name="Murray M."/>
            <person name="Ortbals C."/>
            <person name="Stricker A."/>
            <person name="Suderman E."/>
            <person name="Ward R."/>
            <person name="Delesalle V.A."/>
            <person name="Garlena R.A."/>
            <person name="Johnson A.A."/>
            <person name="Russell D.A."/>
            <person name="Pope W.H."/>
            <person name="Jacobs-Sera D."/>
            <person name="Hendrix R.W."/>
            <person name="Hatfull G.F."/>
        </authorList>
    </citation>
    <scope>NUCLEOTIDE SEQUENCE [LARGE SCALE GENOMIC DNA]</scope>
</reference>
<name>A0A1C9M2C6_9CAUD</name>